<comment type="caution">
    <text evidence="2">The sequence shown here is derived from an EMBL/GenBank/DDBJ whole genome shotgun (WGS) entry which is preliminary data.</text>
</comment>
<dbReference type="EMBL" id="RBNI01006904">
    <property type="protein sequence ID" value="RUP45684.1"/>
    <property type="molecule type" value="Genomic_DNA"/>
</dbReference>
<dbReference type="OrthoDB" id="10346991at2759"/>
<keyword evidence="3" id="KW-1185">Reference proteome</keyword>
<feature type="region of interest" description="Disordered" evidence="1">
    <location>
        <begin position="1"/>
        <end position="40"/>
    </location>
</feature>
<reference evidence="2 3" key="1">
    <citation type="journal article" date="2018" name="New Phytol.">
        <title>Phylogenomics of Endogonaceae and evolution of mycorrhizas within Mucoromycota.</title>
        <authorList>
            <person name="Chang Y."/>
            <person name="Desiro A."/>
            <person name="Na H."/>
            <person name="Sandor L."/>
            <person name="Lipzen A."/>
            <person name="Clum A."/>
            <person name="Barry K."/>
            <person name="Grigoriev I.V."/>
            <person name="Martin F.M."/>
            <person name="Stajich J.E."/>
            <person name="Smith M.E."/>
            <person name="Bonito G."/>
            <person name="Spatafora J.W."/>
        </authorList>
    </citation>
    <scope>NUCLEOTIDE SEQUENCE [LARGE SCALE GENOMIC DNA]</scope>
    <source>
        <strain evidence="2 3">GMNB39</strain>
    </source>
</reference>
<evidence type="ECO:0000256" key="1">
    <source>
        <dbReference type="SAM" id="MobiDB-lite"/>
    </source>
</evidence>
<dbReference type="Proteomes" id="UP000268093">
    <property type="component" value="Unassembled WGS sequence"/>
</dbReference>
<proteinExistence type="predicted"/>
<evidence type="ECO:0000313" key="2">
    <source>
        <dbReference type="EMBL" id="RUP45684.1"/>
    </source>
</evidence>
<sequence>MSDSNGGAAYNHGNKHEPYIHHGRKHTRERHKANERLPSTALSKASCTSFSDSESKADVASSNNRILGCLIKARAMAIRCFWPPDNCEPWIVSTK</sequence>
<organism evidence="2 3">
    <name type="scientific">Jimgerdemannia flammicorona</name>
    <dbReference type="NCBI Taxonomy" id="994334"/>
    <lineage>
        <taxon>Eukaryota</taxon>
        <taxon>Fungi</taxon>
        <taxon>Fungi incertae sedis</taxon>
        <taxon>Mucoromycota</taxon>
        <taxon>Mucoromycotina</taxon>
        <taxon>Endogonomycetes</taxon>
        <taxon>Endogonales</taxon>
        <taxon>Endogonaceae</taxon>
        <taxon>Jimgerdemannia</taxon>
    </lineage>
</organism>
<protein>
    <submittedName>
        <fullName evidence="2">Uncharacterized protein</fullName>
    </submittedName>
</protein>
<dbReference type="AntiFam" id="ANF00062">
    <property type="entry name" value="Shadow ORF (opposite ABC transporter protein)"/>
</dbReference>
<evidence type="ECO:0000313" key="3">
    <source>
        <dbReference type="Proteomes" id="UP000268093"/>
    </source>
</evidence>
<accession>A0A433D4C9</accession>
<dbReference type="AlphaFoldDB" id="A0A433D4C9"/>
<name>A0A433D4C9_9FUNG</name>
<gene>
    <name evidence="2" type="ORF">BC936DRAFT_147863</name>
</gene>
<feature type="compositionally biased region" description="Basic residues" evidence="1">
    <location>
        <begin position="21"/>
        <end position="33"/>
    </location>
</feature>